<sequence>MRNPLVQSAIVVTGLWWSISALSFIKSSEIKHLYDPVDLLDRVTKSLSVDVLAMGAAAGTVALVIGAFRLRNKQALSGRTYQGFTTTLGIIPPGLGAPKRHQNAAPAFPQDDPLHEWHQRMQGHPSHAAMLKAVIEVMAAHDTPAAPVSGWHADLSLFEHSCNVCRYMVTHAADHTYEPHINQQGQITHPLHDPMYRFDPDDPLVGLVGMAHDLGKVETYIRDKGGLIVEKRHDHDRLGSFMLARLPEAWDLPAEDRQDLIAAIAHYHHPNYMSNSVSDRARALMEYLREADAQASKEEGREILSPRDTKEDDSVDPVFEAFADLLAIPGRLNGKNPSLRIGYKHKNRLYLAEEPLRIALAERLGLNAAQRKKQLADRRYVLTVNLMENLDNRDLLFKNHNGQTYSKERAYWNVTFKLVNIKDDSKSKIIQQKHLIIVKLEGQLKYLSQAIPDSLGIPETVEPYWGVRAAFRSDVDSATSTTPTTRTHEPAENETAIDLTQDEVQMSADAWINHLNKSAATKPDNSKNHDGIGAPDKRSENSDVHQTVTEMDNSIHDAQNRQPLDKQEIKQTDHDSVADVTRLLSGTELRKLYISLKRAVKQSTVRYQQVGCDEPEFEKYGIYLDEQAKSILGANLYQILLSHIKNGSPLGDMLEAKESKQEIGTYVIILQTKANTD</sequence>
<keyword evidence="2" id="KW-0812">Transmembrane</keyword>
<organism evidence="3 4">
    <name type="scientific">Acidihalobacter aeolianus</name>
    <dbReference type="NCBI Taxonomy" id="2792603"/>
    <lineage>
        <taxon>Bacteria</taxon>
        <taxon>Pseudomonadati</taxon>
        <taxon>Pseudomonadota</taxon>
        <taxon>Gammaproteobacteria</taxon>
        <taxon>Chromatiales</taxon>
        <taxon>Ectothiorhodospiraceae</taxon>
        <taxon>Acidihalobacter</taxon>
    </lineage>
</organism>
<keyword evidence="3" id="KW-0614">Plasmid</keyword>
<evidence type="ECO:0000256" key="2">
    <source>
        <dbReference type="SAM" id="Phobius"/>
    </source>
</evidence>
<name>A0A1D8KCV3_9GAMM</name>
<evidence type="ECO:0000256" key="1">
    <source>
        <dbReference type="SAM" id="MobiDB-lite"/>
    </source>
</evidence>
<reference evidence="3 4" key="1">
    <citation type="submission" date="2016-09" db="EMBL/GenBank/DDBJ databases">
        <title>Acidihalobacter prosperus V6 (DSM14174).</title>
        <authorList>
            <person name="Khaleque H.N."/>
            <person name="Ramsay J.P."/>
            <person name="Murphy R.J.T."/>
            <person name="Kaksonen A.H."/>
            <person name="Boxall N.J."/>
            <person name="Watkin E.L.J."/>
        </authorList>
    </citation>
    <scope>NUCLEOTIDE SEQUENCE [LARGE SCALE GENOMIC DNA]</scope>
    <source>
        <strain evidence="3 4">V6</strain>
        <plasmid evidence="4">papv6</plasmid>
    </source>
</reference>
<keyword evidence="2" id="KW-1133">Transmembrane helix</keyword>
<protein>
    <submittedName>
        <fullName evidence="3">Uncharacterized protein</fullName>
    </submittedName>
</protein>
<geneLocation type="plasmid" evidence="4">
    <name>papv6</name>
</geneLocation>
<proteinExistence type="predicted"/>
<accession>A0A1D8KCV3</accession>
<dbReference type="SUPFAM" id="SSF109604">
    <property type="entry name" value="HD-domain/PDEase-like"/>
    <property type="match status" value="1"/>
</dbReference>
<evidence type="ECO:0000313" key="3">
    <source>
        <dbReference type="EMBL" id="AOV18798.1"/>
    </source>
</evidence>
<feature type="region of interest" description="Disordered" evidence="1">
    <location>
        <begin position="518"/>
        <end position="574"/>
    </location>
</feature>
<keyword evidence="2" id="KW-0472">Membrane</keyword>
<dbReference type="Proteomes" id="UP000095342">
    <property type="component" value="Plasmid pAPV6"/>
</dbReference>
<dbReference type="EMBL" id="CP017449">
    <property type="protein sequence ID" value="AOV18798.1"/>
    <property type="molecule type" value="Genomic_DNA"/>
</dbReference>
<dbReference type="RefSeq" id="WP_070074321.1">
    <property type="nucleotide sequence ID" value="NZ_CP017449.1"/>
</dbReference>
<dbReference type="AlphaFoldDB" id="A0A1D8KCV3"/>
<gene>
    <name evidence="3" type="ORF">BJI67_16295</name>
</gene>
<dbReference type="KEGG" id="aaeo:BJI67_16295"/>
<keyword evidence="4" id="KW-1185">Reference proteome</keyword>
<feature type="compositionally biased region" description="Basic and acidic residues" evidence="1">
    <location>
        <begin position="553"/>
        <end position="574"/>
    </location>
</feature>
<feature type="compositionally biased region" description="Basic and acidic residues" evidence="1">
    <location>
        <begin position="524"/>
        <end position="543"/>
    </location>
</feature>
<feature type="transmembrane region" description="Helical" evidence="2">
    <location>
        <begin position="51"/>
        <end position="70"/>
    </location>
</feature>
<evidence type="ECO:0000313" key="4">
    <source>
        <dbReference type="Proteomes" id="UP000095342"/>
    </source>
</evidence>
<feature type="region of interest" description="Disordered" evidence="1">
    <location>
        <begin position="475"/>
        <end position="496"/>
    </location>
</feature>